<evidence type="ECO:0000313" key="1">
    <source>
        <dbReference type="EMBL" id="PIR77867.1"/>
    </source>
</evidence>
<dbReference type="Proteomes" id="UP000228528">
    <property type="component" value="Unassembled WGS sequence"/>
</dbReference>
<reference evidence="2" key="1">
    <citation type="submission" date="2017-09" db="EMBL/GenBank/DDBJ databases">
        <title>Depth-based differentiation of microbial function through sediment-hosted aquifers and enrichment of novel symbionts in the deep terrestrial subsurface.</title>
        <authorList>
            <person name="Probst A.J."/>
            <person name="Ladd B."/>
            <person name="Jarett J.K."/>
            <person name="Geller-Mcgrath D.E."/>
            <person name="Sieber C.M.K."/>
            <person name="Emerson J.B."/>
            <person name="Anantharaman K."/>
            <person name="Thomas B.C."/>
            <person name="Malmstrom R."/>
            <person name="Stieglmeier M."/>
            <person name="Klingl A."/>
            <person name="Woyke T."/>
            <person name="Ryan C.M."/>
            <person name="Banfield J.F."/>
        </authorList>
    </citation>
    <scope>NUCLEOTIDE SEQUENCE [LARGE SCALE GENOMIC DNA]</scope>
</reference>
<evidence type="ECO:0008006" key="3">
    <source>
        <dbReference type="Google" id="ProtNLM"/>
    </source>
</evidence>
<name>A0A2M6P2F0_9BACT</name>
<dbReference type="AlphaFoldDB" id="A0A2M6P2F0"/>
<dbReference type="EMBL" id="PFBW01000008">
    <property type="protein sequence ID" value="PIR77867.1"/>
    <property type="molecule type" value="Genomic_DNA"/>
</dbReference>
<accession>A0A2M6P2F0</accession>
<proteinExistence type="predicted"/>
<comment type="caution">
    <text evidence="1">The sequence shown here is derived from an EMBL/GenBank/DDBJ whole genome shotgun (WGS) entry which is preliminary data.</text>
</comment>
<feature type="non-terminal residue" evidence="1">
    <location>
        <position position="1"/>
    </location>
</feature>
<gene>
    <name evidence="1" type="ORF">COU30_00150</name>
</gene>
<evidence type="ECO:0000313" key="2">
    <source>
        <dbReference type="Proteomes" id="UP000228528"/>
    </source>
</evidence>
<protein>
    <recommendedName>
        <fullName evidence="3">PDZ domain-containing protein</fullName>
    </recommendedName>
</protein>
<organism evidence="1 2">
    <name type="scientific">Candidatus Magasanikbacteria bacterium CG10_big_fil_rev_8_21_14_0_10_38_6</name>
    <dbReference type="NCBI Taxonomy" id="1974647"/>
    <lineage>
        <taxon>Bacteria</taxon>
        <taxon>Candidatus Magasanikiibacteriota</taxon>
    </lineage>
</organism>
<sequence length="184" mass="19909">DVDFSRQEVLFQHGELWKSTTVSLDRKAFGTSFDSLSTFLSSPFLFVDDILAQPAAPLMSSDGQFIGFIGQDRRVVSSHYIDLVLPGLLQSNTIVYYTVPVSGTFVEAVTIGGFTKSRFGFVVTHSSDPLLLARDVVVAIDGKDFSVFSAGDQLILSSEKHILTVVRSGSVQTISVGSIPIISL</sequence>